<dbReference type="SUPFAM" id="SSF53067">
    <property type="entry name" value="Actin-like ATPase domain"/>
    <property type="match status" value="2"/>
</dbReference>
<evidence type="ECO:0000313" key="3">
    <source>
        <dbReference type="EMBL" id="MBK7424615.1"/>
    </source>
</evidence>
<dbReference type="InterPro" id="IPR049067">
    <property type="entry name" value="MreB-like_C"/>
</dbReference>
<dbReference type="NCBIfam" id="TIGR03739">
    <property type="entry name" value="PRTRC_D"/>
    <property type="match status" value="1"/>
</dbReference>
<dbReference type="InterPro" id="IPR022389">
    <property type="entry name" value="PRTRC_protein-D"/>
</dbReference>
<dbReference type="Proteomes" id="UP000886602">
    <property type="component" value="Unassembled WGS sequence"/>
</dbReference>
<organism evidence="3 4">
    <name type="scientific">Candidatus Propionivibrio dominans</name>
    <dbReference type="NCBI Taxonomy" id="2954373"/>
    <lineage>
        <taxon>Bacteria</taxon>
        <taxon>Pseudomonadati</taxon>
        <taxon>Pseudomonadota</taxon>
        <taxon>Betaproteobacteria</taxon>
        <taxon>Rhodocyclales</taxon>
        <taxon>Rhodocyclaceae</taxon>
        <taxon>Propionivibrio</taxon>
    </lineage>
</organism>
<gene>
    <name evidence="3" type="ORF">IPJ48_16855</name>
</gene>
<dbReference type="AlphaFoldDB" id="A0A9D7F9E5"/>
<dbReference type="InterPro" id="IPR040607">
    <property type="entry name" value="ALP_N"/>
</dbReference>
<dbReference type="Pfam" id="PF21522">
    <property type="entry name" value="MreB-like_C"/>
    <property type="match status" value="1"/>
</dbReference>
<protein>
    <submittedName>
        <fullName evidence="3">PRTRC system protein D</fullName>
    </submittedName>
</protein>
<dbReference type="Gene3D" id="3.30.420.40">
    <property type="match status" value="2"/>
</dbReference>
<evidence type="ECO:0000259" key="1">
    <source>
        <dbReference type="Pfam" id="PF17989"/>
    </source>
</evidence>
<dbReference type="EMBL" id="JADJNC010000037">
    <property type="protein sequence ID" value="MBK7424615.1"/>
    <property type="molecule type" value="Genomic_DNA"/>
</dbReference>
<reference evidence="3" key="1">
    <citation type="submission" date="2020-10" db="EMBL/GenBank/DDBJ databases">
        <title>Connecting structure to function with the recovery of over 1000 high-quality activated sludge metagenome-assembled genomes encoding full-length rRNA genes using long-read sequencing.</title>
        <authorList>
            <person name="Singleton C.M."/>
            <person name="Petriglieri F."/>
            <person name="Kristensen J.M."/>
            <person name="Kirkegaard R.H."/>
            <person name="Michaelsen T.Y."/>
            <person name="Andersen M.H."/>
            <person name="Karst S.M."/>
            <person name="Dueholm M.S."/>
            <person name="Nielsen P.H."/>
            <person name="Albertsen M."/>
        </authorList>
    </citation>
    <scope>NUCLEOTIDE SEQUENCE</scope>
    <source>
        <strain evidence="3">EsbW_18-Q3-R4-48_MAXAC.044</strain>
    </source>
</reference>
<evidence type="ECO:0000313" key="4">
    <source>
        <dbReference type="Proteomes" id="UP000886602"/>
    </source>
</evidence>
<feature type="domain" description="Actin-like protein N-terminal" evidence="1">
    <location>
        <begin position="10"/>
        <end position="165"/>
    </location>
</feature>
<accession>A0A9D7F9E5</accession>
<name>A0A9D7F9E5_9RHOO</name>
<sequence length="349" mass="38255">MQKNTPIVRAVDVGYGHVKWSEGRDDTGLILADVFPSQAPLAIESDFQTEIMQRRDTFVVPVNEIHYEVGRQVCMAFGKNQELEQLDDRFALSDGYTARLYGAFNYMLSTLPSGYIDYLMLGLPMKTLKPHAAALQRRFVGKHTINMKGDTLEIRHCAVYPQPLGSYATYLQKKAHKIKNAPTALIVDVGYHTVDWITCMGMVANPDQSDGVERGMGAFLREVAKSVIKASGMAANESTVVRMLDQALISGDEFRLAGKEIDLKPHMKAGSAIIEQAAQAIRNNVGVGEGLDVVIVSGGGARFFLPAIKKHYPQHEVATLPAPALANVRGFHEFGELIADSALRVTTHA</sequence>
<dbReference type="InterPro" id="IPR043129">
    <property type="entry name" value="ATPase_NBD"/>
</dbReference>
<proteinExistence type="predicted"/>
<comment type="caution">
    <text evidence="3">The sequence shown here is derived from an EMBL/GenBank/DDBJ whole genome shotgun (WGS) entry which is preliminary data.</text>
</comment>
<feature type="domain" description="Actin homologue MreB-like C-terminal" evidence="2">
    <location>
        <begin position="186"/>
        <end position="309"/>
    </location>
</feature>
<evidence type="ECO:0000259" key="2">
    <source>
        <dbReference type="Pfam" id="PF21522"/>
    </source>
</evidence>
<dbReference type="Pfam" id="PF17989">
    <property type="entry name" value="ALP_N"/>
    <property type="match status" value="1"/>
</dbReference>